<sequence length="119" mass="12478">MAGSIIGVLSALVGIGGGILTVPFLSWCNMPILHAVATSAGFPIAVVGTIGFIAVGWQESNLPPWSSGYIYWPVFISIVPTSLLFAPLGAKLAHTLPVDLLRRVFAVYLIAVAISMLLT</sequence>
<evidence type="ECO:0000313" key="7">
    <source>
        <dbReference type="EMBL" id="VFJ62632.1"/>
    </source>
</evidence>
<name>A0A450T7W7_9GAMM</name>
<keyword evidence="6" id="KW-1003">Cell membrane</keyword>
<feature type="transmembrane region" description="Helical" evidence="6">
    <location>
        <begin position="32"/>
        <end position="57"/>
    </location>
</feature>
<dbReference type="EMBL" id="CAADEW010000132">
    <property type="protein sequence ID" value="VFJ62632.1"/>
    <property type="molecule type" value="Genomic_DNA"/>
</dbReference>
<dbReference type="PANTHER" id="PTHR43483:SF3">
    <property type="entry name" value="MEMBRANE TRANSPORTER PROTEIN HI_0806-RELATED"/>
    <property type="match status" value="1"/>
</dbReference>
<feature type="transmembrane region" description="Helical" evidence="6">
    <location>
        <begin position="100"/>
        <end position="118"/>
    </location>
</feature>
<dbReference type="Pfam" id="PF01925">
    <property type="entry name" value="TauE"/>
    <property type="match status" value="1"/>
</dbReference>
<evidence type="ECO:0000256" key="5">
    <source>
        <dbReference type="ARBA" id="ARBA00023136"/>
    </source>
</evidence>
<evidence type="ECO:0000256" key="6">
    <source>
        <dbReference type="RuleBase" id="RU363041"/>
    </source>
</evidence>
<gene>
    <name evidence="7" type="ORF">BECKFW1821A_GA0114235_113211</name>
</gene>
<accession>A0A450T7W7</accession>
<evidence type="ECO:0000256" key="4">
    <source>
        <dbReference type="ARBA" id="ARBA00022989"/>
    </source>
</evidence>
<evidence type="ECO:0000256" key="3">
    <source>
        <dbReference type="ARBA" id="ARBA00022692"/>
    </source>
</evidence>
<dbReference type="GO" id="GO:0005886">
    <property type="term" value="C:plasma membrane"/>
    <property type="evidence" value="ECO:0007669"/>
    <property type="project" value="UniProtKB-SubCell"/>
</dbReference>
<protein>
    <recommendedName>
        <fullName evidence="6">Probable membrane transporter protein</fullName>
    </recommendedName>
</protein>
<comment type="similarity">
    <text evidence="2 6">Belongs to the 4-toluene sulfonate uptake permease (TSUP) (TC 2.A.102) family.</text>
</comment>
<feature type="transmembrane region" description="Helical" evidence="6">
    <location>
        <begin position="6"/>
        <end position="25"/>
    </location>
</feature>
<organism evidence="7">
    <name type="scientific">Candidatus Kentrum sp. FW</name>
    <dbReference type="NCBI Taxonomy" id="2126338"/>
    <lineage>
        <taxon>Bacteria</taxon>
        <taxon>Pseudomonadati</taxon>
        <taxon>Pseudomonadota</taxon>
        <taxon>Gammaproteobacteria</taxon>
        <taxon>Candidatus Kentrum</taxon>
    </lineage>
</organism>
<comment type="subcellular location">
    <subcellularLocation>
        <location evidence="6">Cell membrane</location>
        <topology evidence="6">Multi-pass membrane protein</topology>
    </subcellularLocation>
    <subcellularLocation>
        <location evidence="1">Membrane</location>
        <topology evidence="1">Multi-pass membrane protein</topology>
    </subcellularLocation>
</comment>
<dbReference type="InterPro" id="IPR002781">
    <property type="entry name" value="TM_pro_TauE-like"/>
</dbReference>
<keyword evidence="3 6" id="KW-0812">Transmembrane</keyword>
<dbReference type="PANTHER" id="PTHR43483">
    <property type="entry name" value="MEMBRANE TRANSPORTER PROTEIN HI_0806-RELATED"/>
    <property type="match status" value="1"/>
</dbReference>
<keyword evidence="4 6" id="KW-1133">Transmembrane helix</keyword>
<keyword evidence="5 6" id="KW-0472">Membrane</keyword>
<dbReference type="AlphaFoldDB" id="A0A450T7W7"/>
<proteinExistence type="inferred from homology"/>
<reference evidence="7" key="1">
    <citation type="submission" date="2019-02" db="EMBL/GenBank/DDBJ databases">
        <authorList>
            <person name="Gruber-Vodicka R. H."/>
            <person name="Seah K. B. B."/>
        </authorList>
    </citation>
    <scope>NUCLEOTIDE SEQUENCE</scope>
    <source>
        <strain evidence="7">BECK_BZ15</strain>
    </source>
</reference>
<feature type="transmembrane region" description="Helical" evidence="6">
    <location>
        <begin position="69"/>
        <end position="88"/>
    </location>
</feature>
<evidence type="ECO:0000256" key="2">
    <source>
        <dbReference type="ARBA" id="ARBA00009142"/>
    </source>
</evidence>
<evidence type="ECO:0000256" key="1">
    <source>
        <dbReference type="ARBA" id="ARBA00004141"/>
    </source>
</evidence>